<dbReference type="GO" id="GO:0005829">
    <property type="term" value="C:cytosol"/>
    <property type="evidence" value="ECO:0007669"/>
    <property type="project" value="TreeGrafter"/>
</dbReference>
<dbReference type="InterPro" id="IPR050883">
    <property type="entry name" value="PNGase"/>
</dbReference>
<keyword evidence="3" id="KW-0106">Calcium</keyword>
<dbReference type="EMBL" id="CP044016">
    <property type="protein sequence ID" value="QES87146.1"/>
    <property type="molecule type" value="Genomic_DNA"/>
</dbReference>
<evidence type="ECO:0000259" key="4">
    <source>
        <dbReference type="Pfam" id="PF07971"/>
    </source>
</evidence>
<evidence type="ECO:0000256" key="3">
    <source>
        <dbReference type="ARBA" id="ARBA00022837"/>
    </source>
</evidence>
<dbReference type="OrthoDB" id="9804511at2"/>
<proteinExistence type="predicted"/>
<dbReference type="AlphaFoldDB" id="A0A5P2FUK8"/>
<comment type="cofactor">
    <cofactor evidence="1">
        <name>Ca(2+)</name>
        <dbReference type="ChEBI" id="CHEBI:29108"/>
    </cofactor>
</comment>
<gene>
    <name evidence="6" type="ORF">E0W69_000145</name>
</gene>
<organism evidence="6 7">
    <name type="scientific">Rhizosphaericola mali</name>
    <dbReference type="NCBI Taxonomy" id="2545455"/>
    <lineage>
        <taxon>Bacteria</taxon>
        <taxon>Pseudomonadati</taxon>
        <taxon>Bacteroidota</taxon>
        <taxon>Chitinophagia</taxon>
        <taxon>Chitinophagales</taxon>
        <taxon>Chitinophagaceae</taxon>
        <taxon>Rhizosphaericola</taxon>
    </lineage>
</organism>
<dbReference type="Pfam" id="PF07971">
    <property type="entry name" value="Glyco_hydro_92"/>
    <property type="match status" value="2"/>
</dbReference>
<dbReference type="Proteomes" id="UP000292424">
    <property type="component" value="Chromosome"/>
</dbReference>
<accession>A0A5P2FUK8</accession>
<reference evidence="6 7" key="1">
    <citation type="submission" date="2019-09" db="EMBL/GenBank/DDBJ databases">
        <title>Complete genome sequence of Arachidicoccus sp. B3-10 isolated from apple orchard soil.</title>
        <authorList>
            <person name="Kim H.S."/>
            <person name="Han K.-I."/>
            <person name="Suh M.K."/>
            <person name="Lee K.C."/>
            <person name="Eom M.K."/>
            <person name="Kim J.-S."/>
            <person name="Kang S.W."/>
            <person name="Sin Y."/>
            <person name="Lee J.-S."/>
        </authorList>
    </citation>
    <scope>NUCLEOTIDE SEQUENCE [LARGE SCALE GENOMIC DNA]</scope>
    <source>
        <strain evidence="6 7">B3-10</strain>
    </source>
</reference>
<dbReference type="Pfam" id="PF17678">
    <property type="entry name" value="Glyco_hydro_92N"/>
    <property type="match status" value="1"/>
</dbReference>
<dbReference type="PANTHER" id="PTHR12143:SF39">
    <property type="entry name" value="SECRETED PROTEIN"/>
    <property type="match status" value="1"/>
</dbReference>
<dbReference type="GO" id="GO:0005975">
    <property type="term" value="P:carbohydrate metabolic process"/>
    <property type="evidence" value="ECO:0007669"/>
    <property type="project" value="InterPro"/>
</dbReference>
<evidence type="ECO:0000313" key="7">
    <source>
        <dbReference type="Proteomes" id="UP000292424"/>
    </source>
</evidence>
<dbReference type="InterPro" id="IPR008928">
    <property type="entry name" value="6-hairpin_glycosidase_sf"/>
</dbReference>
<dbReference type="InterPro" id="IPR041371">
    <property type="entry name" value="GH92_N"/>
</dbReference>
<feature type="domain" description="Glycosyl hydrolase family 92 N-terminal" evidence="5">
    <location>
        <begin position="33"/>
        <end position="215"/>
    </location>
</feature>
<protein>
    <submittedName>
        <fullName evidence="6">Glycoside hydrolase family 92 protein</fullName>
    </submittedName>
</protein>
<evidence type="ECO:0000259" key="5">
    <source>
        <dbReference type="Pfam" id="PF17678"/>
    </source>
</evidence>
<sequence>MIKKRFPIYGILFGVFVLNISFAQNKKEDVASLVNVFLGTSADHGQMSPAASYPFSMVSIGPQTYPHQHTGYEYAAKKFDGFTHTRVEGVGCMGSGGNLLIKPYLGEYSDTSLLLKLAQNAGAGYYDVAFTNGIKVHLAAAENTGKEMYHFPKGEKGFFFDLSHTLANGFVAEEHSLKGNAISGWIDAHTTCGVGTYRLFYYLQLSGNAAWKELGNHKLSAQISDPSQDITALVGLSDVDVNYAKASALKGSNWNVQTAAHQSWNSLLGRIKVHGDKEREKLFYSLLYRTMQSPYLISEADGSYRNTGGELKKSATQMYNGWSVWDNYKTQLPLLSLFYSDKYQGMVTSLANLYLAGKKDYATQHEPTNTVRTEHTVVVLLDAYNKGYKVPFAEIIDSVKQEVDHLDFSSPDKSLEYSYDTWALSEIYKILGNKTEADHYLQKALDYKQYWKKDFQDMTKNDVDRVGTRHLYQGTIWQYRWFVPFDIQGLIDLDGGKNEFTDKLSYFFDHDLYNHANEPDIQVPALFNASSTPWRAQEWMHKLAVDSVVQYYFNDNSKGIDPFIDRIYKNVPQAYIRTMDDDAGANSAWFVLAACGIYPACVGLPEYYLNVPLFPQIDISFPTGKKLSVEVADFSDKNYYIQNVWLNGKLLEGNTLSQQELSKGGILKILAGNKPNKTWGTKSPFVTKLELNK</sequence>
<dbReference type="Gene3D" id="1.20.1050.60">
    <property type="entry name" value="alpha-1,2-mannosidase"/>
    <property type="match status" value="1"/>
</dbReference>
<dbReference type="GO" id="GO:0006516">
    <property type="term" value="P:glycoprotein catabolic process"/>
    <property type="evidence" value="ECO:0007669"/>
    <property type="project" value="TreeGrafter"/>
</dbReference>
<keyword evidence="7" id="KW-1185">Reference proteome</keyword>
<dbReference type="Gene3D" id="2.70.98.10">
    <property type="match status" value="1"/>
</dbReference>
<evidence type="ECO:0000313" key="6">
    <source>
        <dbReference type="EMBL" id="QES87146.1"/>
    </source>
</evidence>
<feature type="domain" description="Glycosyl hydrolase family 92" evidence="4">
    <location>
        <begin position="413"/>
        <end position="669"/>
    </location>
</feature>
<feature type="domain" description="Glycosyl hydrolase family 92" evidence="4">
    <location>
        <begin position="255"/>
        <end position="391"/>
    </location>
</feature>
<evidence type="ECO:0000256" key="2">
    <source>
        <dbReference type="ARBA" id="ARBA00011245"/>
    </source>
</evidence>
<dbReference type="KEGG" id="arac:E0W69_000145"/>
<evidence type="ECO:0000256" key="1">
    <source>
        <dbReference type="ARBA" id="ARBA00001913"/>
    </source>
</evidence>
<dbReference type="InterPro" id="IPR014718">
    <property type="entry name" value="GH-type_carb-bd"/>
</dbReference>
<dbReference type="InterPro" id="IPR012939">
    <property type="entry name" value="Glyco_hydro_92"/>
</dbReference>
<dbReference type="RefSeq" id="WP_131328024.1">
    <property type="nucleotide sequence ID" value="NZ_CP044016.1"/>
</dbReference>
<keyword evidence="6" id="KW-0378">Hydrolase</keyword>
<dbReference type="PANTHER" id="PTHR12143">
    <property type="entry name" value="PEPTIDE N-GLYCANASE PNGASE -RELATED"/>
    <property type="match status" value="1"/>
</dbReference>
<name>A0A5P2FUK8_9BACT</name>
<dbReference type="SUPFAM" id="SSF48208">
    <property type="entry name" value="Six-hairpin glycosidases"/>
    <property type="match status" value="1"/>
</dbReference>
<dbReference type="Gene3D" id="3.30.2080.10">
    <property type="entry name" value="GH92 mannosidase domain"/>
    <property type="match status" value="1"/>
</dbReference>
<comment type="subunit">
    <text evidence="2">Monomer.</text>
</comment>
<dbReference type="GO" id="GO:0000224">
    <property type="term" value="F:peptide-N4-(N-acetyl-beta-glucosaminyl)asparagine amidase activity"/>
    <property type="evidence" value="ECO:0007669"/>
    <property type="project" value="TreeGrafter"/>
</dbReference>
<dbReference type="GO" id="GO:0030246">
    <property type="term" value="F:carbohydrate binding"/>
    <property type="evidence" value="ECO:0007669"/>
    <property type="project" value="InterPro"/>
</dbReference>